<sequence>MLELSNFLRSPFLDMPSISFNNKNTSRFIKKCFRNNGNISIISYFVFNN</sequence>
<dbReference type="GeneID" id="14010821"/>
<proteinExistence type="predicted"/>
<keyword evidence="2" id="KW-1185">Reference proteome</keyword>
<dbReference type="Proteomes" id="UP000050571">
    <property type="component" value="Segment"/>
</dbReference>
<evidence type="ECO:0000313" key="1">
    <source>
        <dbReference type="EMBL" id="CCH63473.1"/>
    </source>
</evidence>
<organism evidence="1 2">
    <name type="scientific">Campylobacter phage CP21</name>
    <dbReference type="NCBI Taxonomy" id="2881391"/>
    <lineage>
        <taxon>Viruses</taxon>
        <taxon>Duplodnaviria</taxon>
        <taxon>Heunggongvirae</taxon>
        <taxon>Uroviricota</taxon>
        <taxon>Caudoviricetes</taxon>
        <taxon>Connertonviridae</taxon>
        <taxon>Firehammervirus</taxon>
        <taxon>Firehammervirus CP21</taxon>
    </lineage>
</organism>
<dbReference type="EMBL" id="HE815464">
    <property type="protein sequence ID" value="CCH63473.1"/>
    <property type="molecule type" value="Genomic_DNA"/>
</dbReference>
<name>I7KLJ8_9CAUD</name>
<reference evidence="1 2" key="1">
    <citation type="journal article" date="2012" name="J. Virol.">
        <title>The Complete Genome Sequence of Bacteriophage CP21 Reveals Modular Shuffling in Campylobacter Group II Phages.</title>
        <authorList>
            <person name="Hammerl J.A."/>
            <person name="Jackel C."/>
            <person name="Reetz J."/>
            <person name="Hertwig S."/>
        </authorList>
    </citation>
    <scope>NUCLEOTIDE SEQUENCE [LARGE SCALE GENOMIC DNA]</scope>
</reference>
<gene>
    <name evidence="1" type="primary">CP21_011</name>
</gene>
<dbReference type="RefSeq" id="YP_007005081.1">
    <property type="nucleotide sequence ID" value="NC_019507.1"/>
</dbReference>
<accession>I7KLJ8</accession>
<protein>
    <submittedName>
        <fullName evidence="1">Uncharacterized protein</fullName>
    </submittedName>
</protein>
<dbReference type="KEGG" id="vg:14010821"/>
<evidence type="ECO:0000313" key="2">
    <source>
        <dbReference type="Proteomes" id="UP000050571"/>
    </source>
</evidence>